<feature type="signal peptide" evidence="1">
    <location>
        <begin position="1"/>
        <end position="18"/>
    </location>
</feature>
<dbReference type="EMBL" id="CAJNRE010008912">
    <property type="protein sequence ID" value="CAF2077684.1"/>
    <property type="molecule type" value="Genomic_DNA"/>
</dbReference>
<name>A0A815U205_9BILA</name>
<proteinExistence type="predicted"/>
<evidence type="ECO:0000313" key="7">
    <source>
        <dbReference type="Proteomes" id="UP000663855"/>
    </source>
</evidence>
<dbReference type="Proteomes" id="UP000663887">
    <property type="component" value="Unassembled WGS sequence"/>
</dbReference>
<dbReference type="OrthoDB" id="9971106at2759"/>
<dbReference type="EMBL" id="CAJNRF010006591">
    <property type="protein sequence ID" value="CAF2082647.1"/>
    <property type="molecule type" value="Genomic_DNA"/>
</dbReference>
<evidence type="ECO:0000313" key="6">
    <source>
        <dbReference type="EMBL" id="CAF2116410.1"/>
    </source>
</evidence>
<dbReference type="Proteomes" id="UP000663824">
    <property type="component" value="Unassembled WGS sequence"/>
</dbReference>
<evidence type="ECO:0000256" key="1">
    <source>
        <dbReference type="SAM" id="SignalP"/>
    </source>
</evidence>
<evidence type="ECO:0000313" key="2">
    <source>
        <dbReference type="EMBL" id="CAF1512594.1"/>
    </source>
</evidence>
<feature type="chain" id="PRO_5035607590" evidence="1">
    <location>
        <begin position="19"/>
        <end position="121"/>
    </location>
</feature>
<comment type="caution">
    <text evidence="2">The sequence shown here is derived from an EMBL/GenBank/DDBJ whole genome shotgun (WGS) entry which is preliminary data.</text>
</comment>
<organism evidence="2 7">
    <name type="scientific">Rotaria magnacalcarata</name>
    <dbReference type="NCBI Taxonomy" id="392030"/>
    <lineage>
        <taxon>Eukaryota</taxon>
        <taxon>Metazoa</taxon>
        <taxon>Spiralia</taxon>
        <taxon>Gnathifera</taxon>
        <taxon>Rotifera</taxon>
        <taxon>Eurotatoria</taxon>
        <taxon>Bdelloidea</taxon>
        <taxon>Philodinida</taxon>
        <taxon>Philodinidae</taxon>
        <taxon>Rotaria</taxon>
    </lineage>
</organism>
<dbReference type="EMBL" id="CAJNRG010009723">
    <property type="protein sequence ID" value="CAF2116410.1"/>
    <property type="molecule type" value="Genomic_DNA"/>
</dbReference>
<dbReference type="EMBL" id="CAJNOW010018386">
    <property type="protein sequence ID" value="CAF1664837.1"/>
    <property type="molecule type" value="Genomic_DNA"/>
</dbReference>
<protein>
    <submittedName>
        <fullName evidence="2">Uncharacterized protein</fullName>
    </submittedName>
</protein>
<dbReference type="Proteomes" id="UP000663834">
    <property type="component" value="Unassembled WGS sequence"/>
</dbReference>
<dbReference type="Proteomes" id="UP000663855">
    <property type="component" value="Unassembled WGS sequence"/>
</dbReference>
<dbReference type="AlphaFoldDB" id="A0A815U205"/>
<sequence length="121" mass="13588">MVQTNLLILSMFVISSMAAPSMNDRQEIYLDTCQISCGSVSSNDEAEACREKFCPNYVTYLMTGLVDEHMKPVLASNDPKEVGEFCASWILHLIHQFGWQNRINLDLNDCICAAGKDCFIN</sequence>
<accession>A0A815U205</accession>
<gene>
    <name evidence="2" type="ORF">CJN711_LOCUS27916</name>
    <name evidence="3" type="ORF">KQP761_LOCUS32864</name>
    <name evidence="4" type="ORF">MBJ925_LOCUS17931</name>
    <name evidence="5" type="ORF">WKI299_LOCUS16488</name>
    <name evidence="6" type="ORF">XDN619_LOCUS21684</name>
</gene>
<evidence type="ECO:0000313" key="3">
    <source>
        <dbReference type="EMBL" id="CAF1664837.1"/>
    </source>
</evidence>
<evidence type="ECO:0000313" key="4">
    <source>
        <dbReference type="EMBL" id="CAF2077684.1"/>
    </source>
</evidence>
<dbReference type="Proteomes" id="UP000663856">
    <property type="component" value="Unassembled WGS sequence"/>
</dbReference>
<evidence type="ECO:0000313" key="5">
    <source>
        <dbReference type="EMBL" id="CAF2082647.1"/>
    </source>
</evidence>
<dbReference type="EMBL" id="CAJNOV010013147">
    <property type="protein sequence ID" value="CAF1512594.1"/>
    <property type="molecule type" value="Genomic_DNA"/>
</dbReference>
<keyword evidence="1" id="KW-0732">Signal</keyword>
<reference evidence="2" key="1">
    <citation type="submission" date="2021-02" db="EMBL/GenBank/DDBJ databases">
        <authorList>
            <person name="Nowell W R."/>
        </authorList>
    </citation>
    <scope>NUCLEOTIDE SEQUENCE</scope>
</reference>